<reference evidence="2" key="1">
    <citation type="submission" date="2016-07" db="EMBL/GenBank/DDBJ databases">
        <authorList>
            <person name="Florea S."/>
            <person name="Webb J.S."/>
            <person name="Jaromczyk J."/>
            <person name="Schardl C.L."/>
        </authorList>
    </citation>
    <scope>NUCLEOTIDE SEQUENCE [LARGE SCALE GENOMIC DNA]</scope>
    <source>
        <strain evidence="2">CC-VM-7</strain>
    </source>
</reference>
<dbReference type="AlphaFoldDB" id="A0A1B8ZTZ7"/>
<comment type="caution">
    <text evidence="1">The sequence shown here is derived from an EMBL/GenBank/DDBJ whole genome shotgun (WGS) entry which is preliminary data.</text>
</comment>
<accession>A0A1B8ZTZ7</accession>
<dbReference type="RefSeq" id="WP_065399047.1">
    <property type="nucleotide sequence ID" value="NZ_JAKYXE010000007.1"/>
</dbReference>
<evidence type="ECO:0000313" key="1">
    <source>
        <dbReference type="EMBL" id="OCA75068.1"/>
    </source>
</evidence>
<gene>
    <name evidence="1" type="ORF">BBI00_12310</name>
</gene>
<dbReference type="OrthoDB" id="1551126at2"/>
<name>A0A1B8ZTZ7_9FLAO</name>
<dbReference type="STRING" id="651561.BBI00_12310"/>
<dbReference type="EMBL" id="MAYG01000001">
    <property type="protein sequence ID" value="OCA75068.1"/>
    <property type="molecule type" value="Genomic_DNA"/>
</dbReference>
<dbReference type="Proteomes" id="UP000093432">
    <property type="component" value="Unassembled WGS sequence"/>
</dbReference>
<evidence type="ECO:0000313" key="2">
    <source>
        <dbReference type="Proteomes" id="UP000093432"/>
    </source>
</evidence>
<proteinExistence type="predicted"/>
<sequence length="222" mass="25102">MFNIFNKKEKNKVNIHSVIVPDQGWNKISEDDEAIRWVNPEQSALIALHFFDKEPDLPTVKDLDYLKKFYRNVAASANGGTIETDIMTIHETPAVKTIIKIPQEETGMIYIASITIPFENCSFVVKIQANEVGVTGIRDSAILGMLMGSGEVEFSEEGITNWFADPYDPDFKQGTPMNKSEREQYDSEFPEHPLSLARSLIRSISAEIAFKPEIKELPSFKK</sequence>
<organism evidence="1 2">
    <name type="scientific">Chryseobacterium arthrosphaerae</name>
    <dbReference type="NCBI Taxonomy" id="651561"/>
    <lineage>
        <taxon>Bacteria</taxon>
        <taxon>Pseudomonadati</taxon>
        <taxon>Bacteroidota</taxon>
        <taxon>Flavobacteriia</taxon>
        <taxon>Flavobacteriales</taxon>
        <taxon>Weeksellaceae</taxon>
        <taxon>Chryseobacterium group</taxon>
        <taxon>Chryseobacterium</taxon>
    </lineage>
</organism>
<protein>
    <submittedName>
        <fullName evidence="1">Uncharacterized protein</fullName>
    </submittedName>
</protein>